<evidence type="ECO:0000313" key="5">
    <source>
        <dbReference type="Proteomes" id="UP000514720"/>
    </source>
</evidence>
<keyword evidence="1" id="KW-0378">Hydrolase</keyword>
<dbReference type="AlphaFoldDB" id="A0A7L7KP44"/>
<proteinExistence type="predicted"/>
<dbReference type="Proteomes" id="UP000514720">
    <property type="component" value="Chromosome"/>
</dbReference>
<evidence type="ECO:0000256" key="2">
    <source>
        <dbReference type="SAM" id="SignalP"/>
    </source>
</evidence>
<sequence length="286" mass="30555">MKKIISLVLVALTLFVLSACGETEPEVEATVPTFSGISSIVSLTAGDAFDPLEGVTATDTIDGDITDDITIDGLDCLSLVDGLTTVGGLSCQLIYNVTNSNDLSAMKISTVNIAKGEPTAGENMVVNGDFEDDTQLAVWVKGEFEGGAFNMSIVEGELLVNITTVSWAGPASPRVHQAGMTYEVGKTYQVSFDARADSPRKMASQVGVLLSGAPWFVNYDEQWVFELTTEMQTFTYEFTVDGDPEVDTTDGVVTFEMGVFPEDDPAEGIVTDVYIDNVVVAEYSAD</sequence>
<dbReference type="InterPro" id="IPR013783">
    <property type="entry name" value="Ig-like_fold"/>
</dbReference>
<evidence type="ECO:0000259" key="3">
    <source>
        <dbReference type="Pfam" id="PF02018"/>
    </source>
</evidence>
<accession>A0A7L7KP44</accession>
<dbReference type="Gene3D" id="2.60.120.260">
    <property type="entry name" value="Galactose-binding domain-like"/>
    <property type="match status" value="1"/>
</dbReference>
<protein>
    <recommendedName>
        <fullName evidence="3">CBM-cenC domain-containing protein</fullName>
    </recommendedName>
</protein>
<keyword evidence="5" id="KW-1185">Reference proteome</keyword>
<organism evidence="4 5">
    <name type="scientific">Candidatus Xianfuyuplasma coldseepsis</name>
    <dbReference type="NCBI Taxonomy" id="2782163"/>
    <lineage>
        <taxon>Bacteria</taxon>
        <taxon>Bacillati</taxon>
        <taxon>Mycoplasmatota</taxon>
        <taxon>Mollicutes</taxon>
        <taxon>Candidatus Izemoplasmatales</taxon>
        <taxon>Candidatus Izemoplasmataceae</taxon>
        <taxon>Candidatus Xianfuyuplasma</taxon>
    </lineage>
</organism>
<feature type="signal peptide" evidence="2">
    <location>
        <begin position="1"/>
        <end position="21"/>
    </location>
</feature>
<gene>
    <name evidence="4" type="ORF">G4Z02_01320</name>
</gene>
<name>A0A7L7KP44_9MOLU</name>
<dbReference type="InterPro" id="IPR003305">
    <property type="entry name" value="CenC_carb-bd"/>
</dbReference>
<feature type="domain" description="CBM-cenC" evidence="3">
    <location>
        <begin position="123"/>
        <end position="261"/>
    </location>
</feature>
<dbReference type="Pfam" id="PF02018">
    <property type="entry name" value="CBM_4_9"/>
    <property type="match status" value="1"/>
</dbReference>
<evidence type="ECO:0000256" key="1">
    <source>
        <dbReference type="ARBA" id="ARBA00022801"/>
    </source>
</evidence>
<dbReference type="SUPFAM" id="SSF49785">
    <property type="entry name" value="Galactose-binding domain-like"/>
    <property type="match status" value="1"/>
</dbReference>
<dbReference type="GO" id="GO:0016798">
    <property type="term" value="F:hydrolase activity, acting on glycosyl bonds"/>
    <property type="evidence" value="ECO:0007669"/>
    <property type="project" value="InterPro"/>
</dbReference>
<dbReference type="RefSeq" id="WP_258878050.1">
    <property type="nucleotide sequence ID" value="NZ_CP048914.1"/>
</dbReference>
<reference evidence="4 5" key="1">
    <citation type="submission" date="2020-02" db="EMBL/GenBank/DDBJ databases">
        <authorList>
            <person name="Zheng R.K."/>
            <person name="Sun C.M."/>
        </authorList>
    </citation>
    <scope>NUCLEOTIDE SEQUENCE [LARGE SCALE GENOMIC DNA]</scope>
    <source>
        <strain evidence="5">zrk13</strain>
    </source>
</reference>
<dbReference type="PROSITE" id="PS51257">
    <property type="entry name" value="PROKAR_LIPOPROTEIN"/>
    <property type="match status" value="1"/>
</dbReference>
<dbReference type="InterPro" id="IPR008979">
    <property type="entry name" value="Galactose-bd-like_sf"/>
</dbReference>
<keyword evidence="2" id="KW-0732">Signal</keyword>
<feature type="chain" id="PRO_5029697401" description="CBM-cenC domain-containing protein" evidence="2">
    <location>
        <begin position="22"/>
        <end position="286"/>
    </location>
</feature>
<dbReference type="EMBL" id="CP048914">
    <property type="protein sequence ID" value="QMS84437.1"/>
    <property type="molecule type" value="Genomic_DNA"/>
</dbReference>
<evidence type="ECO:0000313" key="4">
    <source>
        <dbReference type="EMBL" id="QMS84437.1"/>
    </source>
</evidence>
<dbReference type="KEGG" id="xcl:G4Z02_01320"/>
<dbReference type="Gene3D" id="2.60.40.10">
    <property type="entry name" value="Immunoglobulins"/>
    <property type="match status" value="1"/>
</dbReference>